<comment type="caution">
    <text evidence="2">The sequence shown here is derived from an EMBL/GenBank/DDBJ whole genome shotgun (WGS) entry which is preliminary data.</text>
</comment>
<reference evidence="2 3" key="1">
    <citation type="journal article" date="2021" name="Nat. Commun.">
        <title>Genetic determinants of endophytism in the Arabidopsis root mycobiome.</title>
        <authorList>
            <person name="Mesny F."/>
            <person name="Miyauchi S."/>
            <person name="Thiergart T."/>
            <person name="Pickel B."/>
            <person name="Atanasova L."/>
            <person name="Karlsson M."/>
            <person name="Huettel B."/>
            <person name="Barry K.W."/>
            <person name="Haridas S."/>
            <person name="Chen C."/>
            <person name="Bauer D."/>
            <person name="Andreopoulos W."/>
            <person name="Pangilinan J."/>
            <person name="LaButti K."/>
            <person name="Riley R."/>
            <person name="Lipzen A."/>
            <person name="Clum A."/>
            <person name="Drula E."/>
            <person name="Henrissat B."/>
            <person name="Kohler A."/>
            <person name="Grigoriev I.V."/>
            <person name="Martin F.M."/>
            <person name="Hacquard S."/>
        </authorList>
    </citation>
    <scope>NUCLEOTIDE SEQUENCE [LARGE SCALE GENOMIC DNA]</scope>
    <source>
        <strain evidence="2 3">MPI-SDFR-AT-0080</strain>
    </source>
</reference>
<feature type="region of interest" description="Disordered" evidence="1">
    <location>
        <begin position="880"/>
        <end position="978"/>
    </location>
</feature>
<evidence type="ECO:0000313" key="3">
    <source>
        <dbReference type="Proteomes" id="UP000774617"/>
    </source>
</evidence>
<accession>A0ABQ8GVE2</accession>
<feature type="region of interest" description="Disordered" evidence="1">
    <location>
        <begin position="719"/>
        <end position="744"/>
    </location>
</feature>
<feature type="compositionally biased region" description="Low complexity" evidence="1">
    <location>
        <begin position="847"/>
        <end position="861"/>
    </location>
</feature>
<feature type="region of interest" description="Disordered" evidence="1">
    <location>
        <begin position="1004"/>
        <end position="1045"/>
    </location>
</feature>
<feature type="region of interest" description="Disordered" evidence="1">
    <location>
        <begin position="241"/>
        <end position="526"/>
    </location>
</feature>
<feature type="compositionally biased region" description="Low complexity" evidence="1">
    <location>
        <begin position="253"/>
        <end position="279"/>
    </location>
</feature>
<feature type="compositionally biased region" description="Polar residues" evidence="1">
    <location>
        <begin position="931"/>
        <end position="942"/>
    </location>
</feature>
<evidence type="ECO:0000313" key="2">
    <source>
        <dbReference type="EMBL" id="KAH7065223.1"/>
    </source>
</evidence>
<feature type="compositionally biased region" description="Polar residues" evidence="1">
    <location>
        <begin position="389"/>
        <end position="399"/>
    </location>
</feature>
<evidence type="ECO:0000256" key="1">
    <source>
        <dbReference type="SAM" id="MobiDB-lite"/>
    </source>
</evidence>
<dbReference type="Proteomes" id="UP000774617">
    <property type="component" value="Unassembled WGS sequence"/>
</dbReference>
<feature type="region of interest" description="Disordered" evidence="1">
    <location>
        <begin position="158"/>
        <end position="211"/>
    </location>
</feature>
<feature type="compositionally biased region" description="Polar residues" evidence="1">
    <location>
        <begin position="831"/>
        <end position="846"/>
    </location>
</feature>
<feature type="compositionally biased region" description="Polar residues" evidence="1">
    <location>
        <begin position="495"/>
        <end position="512"/>
    </location>
</feature>
<feature type="compositionally biased region" description="Polar residues" evidence="1">
    <location>
        <begin position="319"/>
        <end position="331"/>
    </location>
</feature>
<feature type="region of interest" description="Disordered" evidence="1">
    <location>
        <begin position="827"/>
        <end position="861"/>
    </location>
</feature>
<organism evidence="2 3">
    <name type="scientific">Macrophomina phaseolina</name>
    <dbReference type="NCBI Taxonomy" id="35725"/>
    <lineage>
        <taxon>Eukaryota</taxon>
        <taxon>Fungi</taxon>
        <taxon>Dikarya</taxon>
        <taxon>Ascomycota</taxon>
        <taxon>Pezizomycotina</taxon>
        <taxon>Dothideomycetes</taxon>
        <taxon>Dothideomycetes incertae sedis</taxon>
        <taxon>Botryosphaeriales</taxon>
        <taxon>Botryosphaeriaceae</taxon>
        <taxon>Macrophomina</taxon>
    </lineage>
</organism>
<protein>
    <submittedName>
        <fullName evidence="2">Uncharacterized protein</fullName>
    </submittedName>
</protein>
<dbReference type="EMBL" id="JAGTJR010000001">
    <property type="protein sequence ID" value="KAH7065223.1"/>
    <property type="molecule type" value="Genomic_DNA"/>
</dbReference>
<feature type="compositionally biased region" description="Low complexity" evidence="1">
    <location>
        <begin position="946"/>
        <end position="965"/>
    </location>
</feature>
<gene>
    <name evidence="2" type="ORF">B0J12DRAFT_28368</name>
</gene>
<proteinExistence type="predicted"/>
<feature type="compositionally biased region" description="Polar residues" evidence="1">
    <location>
        <begin position="467"/>
        <end position="481"/>
    </location>
</feature>
<sequence>MEVFPKSMGRVGVPEDGFAAIWELLEGKMAGAGDGGVAVGGCGGVICISSLPSAAQHQAVTASLDASLDRSPAIDPPSRHRSPHLQPHPSPQLHSLFTLFSYCKRGLPFRADQYYFASQPTLPPAGPAIMPGPLRERDPNAHASKRASVQFLEHFRPKSHLSHHRLSEQELLSGDGSEENTEPHFMASTTASSSRSFASSTPPPSKARRTPTPHALLTLGAFCPKPVAGGLADEVANPVVHANGSRTTSPDSAAMPAAQPLAHATSSKPSSGKPLPSRPIAHVVTTSPYKEARTLIDASEKPLRRSAGTPDEEDWPTLFPTQPATPDTLQAFSRPHTAPQRQLPSKMPKPVSPTAHRGSASPDKERPTIKMIDQSSEKILPSRQRADKNSISQSPTSSNVDRKHQFPGRSTSPPKSPRSKDHATTLPQPKARLVDIPSSKFIVGRRPPVTSSGGISRPRGIPRPVGQVQSNPPRQTAQQPLSDHPRGYLRMDIMTSPSAETRPSSGGTTPSRSLADKQTGITQRKKSAIPLPARTASPQMIPSGPAVFTLKAKVSTPSSLGGKSLSTIESVDTGNVEQALNTNTVVRAGAQRRPTLSRYEREFKHLSADTDAEPTIVSAQTETSISHPSSRTGSSLWVETENTEGIRTKRFSSSRMVSGYGATLTISPDADELIMGRKTTPSPPVHSASPTLAWSPENKAQDLRRMAVTNEHRKISCQHVASGSSHAEPRNAASTDSPRHQNSDGSIQAETFMVGSSEKKHPSLAPSGHTGDDSCRLFNTTRIEASSPDNSARLAAVSQTLAMLEGGFHNNAGDSQLDGFTDLARSDADENTSPSSNIFRRSQNTCSGSSNLVRSDSSRSISNKRIASISRDPGNFKCPSVISIASSGPPVPAKDSRPTSKAPSKYVSVQKRDSSGRAGTTGLRSPHGLSNGYSATPSNIPQPANGRTSSGRVSSGRTTTDTVRTNAGEKRSMSRSKLSMSGFRGLFHKKTDMKLTGKVADKKRRTGLKANSNGSPMLGANKLPGRRSTKASGRGSPARHGTLTKSCHSHPAECFAASPPPDTSQVMEVTQTTALAMHITAMARGEKDESNKHRLISIATAMLGAIDSAKHAIIAAEQAAQAAREASMHQEMTRQSLIAINKVLSNSPGVLGTLARSRTNLRQKTSRPSTLAQ</sequence>
<keyword evidence="3" id="KW-1185">Reference proteome</keyword>
<feature type="compositionally biased region" description="Basic and acidic residues" evidence="1">
    <location>
        <begin position="290"/>
        <end position="303"/>
    </location>
</feature>
<feature type="region of interest" description="Disordered" evidence="1">
    <location>
        <begin position="68"/>
        <end position="90"/>
    </location>
</feature>
<name>A0ABQ8GVE2_9PEZI</name>
<feature type="compositionally biased region" description="Low complexity" evidence="1">
    <location>
        <begin position="187"/>
        <end position="200"/>
    </location>
</feature>